<dbReference type="EMBL" id="RAVZ01000025">
    <property type="protein sequence ID" value="RKG92443.1"/>
    <property type="molecule type" value="Genomic_DNA"/>
</dbReference>
<evidence type="ECO:0000313" key="2">
    <source>
        <dbReference type="EMBL" id="RKG92443.1"/>
    </source>
</evidence>
<accession>A0A3A8JS63</accession>
<organism evidence="2 3">
    <name type="scientific">Corallococcus terminator</name>
    <dbReference type="NCBI Taxonomy" id="2316733"/>
    <lineage>
        <taxon>Bacteria</taxon>
        <taxon>Pseudomonadati</taxon>
        <taxon>Myxococcota</taxon>
        <taxon>Myxococcia</taxon>
        <taxon>Myxococcales</taxon>
        <taxon>Cystobacterineae</taxon>
        <taxon>Myxococcaceae</taxon>
        <taxon>Corallococcus</taxon>
    </lineage>
</organism>
<proteinExistence type="predicted"/>
<feature type="transmembrane region" description="Helical" evidence="1">
    <location>
        <begin position="15"/>
        <end position="33"/>
    </location>
</feature>
<gene>
    <name evidence="2" type="ORF">D7V88_06035</name>
</gene>
<keyword evidence="1" id="KW-0812">Transmembrane</keyword>
<protein>
    <submittedName>
        <fullName evidence="2">Uncharacterized protein</fullName>
    </submittedName>
</protein>
<name>A0A3A8JS63_9BACT</name>
<sequence>MERDGQPHSLLRDGLGWLVALQLLLALIWVGPLHPTRLPVSLEALRIRARQAQVLFKAAATVRHHALPFMRLELEAWWLKAFGR</sequence>
<dbReference type="Proteomes" id="UP000268094">
    <property type="component" value="Unassembled WGS sequence"/>
</dbReference>
<comment type="caution">
    <text evidence="2">The sequence shown here is derived from an EMBL/GenBank/DDBJ whole genome shotgun (WGS) entry which is preliminary data.</text>
</comment>
<evidence type="ECO:0000256" key="1">
    <source>
        <dbReference type="SAM" id="Phobius"/>
    </source>
</evidence>
<keyword evidence="3" id="KW-1185">Reference proteome</keyword>
<keyword evidence="1" id="KW-0472">Membrane</keyword>
<reference evidence="3" key="1">
    <citation type="submission" date="2018-09" db="EMBL/GenBank/DDBJ databases">
        <authorList>
            <person name="Livingstone P.G."/>
            <person name="Whitworth D.E."/>
        </authorList>
    </citation>
    <scope>NUCLEOTIDE SEQUENCE [LARGE SCALE GENOMIC DNA]</scope>
    <source>
        <strain evidence="3">CA054A</strain>
    </source>
</reference>
<keyword evidence="1" id="KW-1133">Transmembrane helix</keyword>
<evidence type="ECO:0000313" key="3">
    <source>
        <dbReference type="Proteomes" id="UP000268094"/>
    </source>
</evidence>
<dbReference type="AlphaFoldDB" id="A0A3A8JS63"/>